<dbReference type="RefSeq" id="WP_073539528.1">
    <property type="nucleotide sequence ID" value="NZ_CP018335.1"/>
</dbReference>
<proteinExistence type="predicted"/>
<organism evidence="1 2">
    <name type="scientific">Clostridium kluyveri</name>
    <dbReference type="NCBI Taxonomy" id="1534"/>
    <lineage>
        <taxon>Bacteria</taxon>
        <taxon>Bacillati</taxon>
        <taxon>Bacillota</taxon>
        <taxon>Clostridia</taxon>
        <taxon>Eubacteriales</taxon>
        <taxon>Clostridiaceae</taxon>
        <taxon>Clostridium</taxon>
    </lineage>
</organism>
<keyword evidence="1" id="KW-0436">Ligase</keyword>
<dbReference type="EMBL" id="CP018335">
    <property type="protein sequence ID" value="APM39913.1"/>
    <property type="molecule type" value="Genomic_DNA"/>
</dbReference>
<sequence>MSKMNELTAKLAELKHCGEILIGISETLTQMFSSDDSQDKQEKALTLTDVRKVLAEKSRNGHTAQVKKLLIKYGADKLSEIDPSKYAALLAEVEVL</sequence>
<accession>A0A1L5FAC0</accession>
<gene>
    <name evidence="1" type="ORF">BS101_14835</name>
</gene>
<name>A0A1L5FAC0_CLOKL</name>
<evidence type="ECO:0000313" key="2">
    <source>
        <dbReference type="Proteomes" id="UP000184604"/>
    </source>
</evidence>
<dbReference type="AlphaFoldDB" id="A0A1L5FAC0"/>
<dbReference type="OrthoDB" id="1667378at2"/>
<reference evidence="1 2" key="1">
    <citation type="submission" date="2016-12" db="EMBL/GenBank/DDBJ databases">
        <title>Complete genome sequence of Clostridium kluyveri JZZ isolated from the pit mud of a Chinese flavor liquor-making factory.</title>
        <authorList>
            <person name="Wang Y."/>
        </authorList>
    </citation>
    <scope>NUCLEOTIDE SEQUENCE [LARGE SCALE GENOMIC DNA]</scope>
    <source>
        <strain evidence="1 2">JZZ</strain>
    </source>
</reference>
<dbReference type="GO" id="GO:0016874">
    <property type="term" value="F:ligase activity"/>
    <property type="evidence" value="ECO:0007669"/>
    <property type="project" value="UniProtKB-KW"/>
</dbReference>
<evidence type="ECO:0000313" key="1">
    <source>
        <dbReference type="EMBL" id="APM39913.1"/>
    </source>
</evidence>
<dbReference type="Proteomes" id="UP000184604">
    <property type="component" value="Chromosome"/>
</dbReference>
<protein>
    <submittedName>
        <fullName evidence="1">DNA ligase</fullName>
    </submittedName>
</protein>